<protein>
    <submittedName>
        <fullName evidence="5">LacI family transcriptional regulator</fullName>
    </submittedName>
</protein>
<organism evidence="5 6">
    <name type="scientific">Granulicella pectinivorans</name>
    <dbReference type="NCBI Taxonomy" id="474950"/>
    <lineage>
        <taxon>Bacteria</taxon>
        <taxon>Pseudomonadati</taxon>
        <taxon>Acidobacteriota</taxon>
        <taxon>Terriglobia</taxon>
        <taxon>Terriglobales</taxon>
        <taxon>Acidobacteriaceae</taxon>
        <taxon>Granulicella</taxon>
    </lineage>
</organism>
<dbReference type="SMART" id="SM00354">
    <property type="entry name" value="HTH_LACI"/>
    <property type="match status" value="1"/>
</dbReference>
<dbReference type="Pfam" id="PF00356">
    <property type="entry name" value="LacI"/>
    <property type="match status" value="1"/>
</dbReference>
<dbReference type="Gene3D" id="1.10.260.40">
    <property type="entry name" value="lambda repressor-like DNA-binding domains"/>
    <property type="match status" value="1"/>
</dbReference>
<name>A0A1I6MT83_9BACT</name>
<dbReference type="InterPro" id="IPR028082">
    <property type="entry name" value="Peripla_BP_I"/>
</dbReference>
<keyword evidence="1" id="KW-0805">Transcription regulation</keyword>
<dbReference type="Proteomes" id="UP000199024">
    <property type="component" value="Unassembled WGS sequence"/>
</dbReference>
<proteinExistence type="predicted"/>
<dbReference type="InterPro" id="IPR010982">
    <property type="entry name" value="Lambda_DNA-bd_dom_sf"/>
</dbReference>
<keyword evidence="6" id="KW-1185">Reference proteome</keyword>
<dbReference type="SUPFAM" id="SSF53822">
    <property type="entry name" value="Periplasmic binding protein-like I"/>
    <property type="match status" value="1"/>
</dbReference>
<evidence type="ECO:0000259" key="4">
    <source>
        <dbReference type="PROSITE" id="PS50932"/>
    </source>
</evidence>
<dbReference type="CDD" id="cd06267">
    <property type="entry name" value="PBP1_LacI_sugar_binding-like"/>
    <property type="match status" value="1"/>
</dbReference>
<gene>
    <name evidence="5" type="ORF">SAMN05421771_3586</name>
</gene>
<evidence type="ECO:0000256" key="3">
    <source>
        <dbReference type="ARBA" id="ARBA00023163"/>
    </source>
</evidence>
<dbReference type="InterPro" id="IPR046335">
    <property type="entry name" value="LacI/GalR-like_sensor"/>
</dbReference>
<dbReference type="PROSITE" id="PS00356">
    <property type="entry name" value="HTH_LACI_1"/>
    <property type="match status" value="1"/>
</dbReference>
<dbReference type="CDD" id="cd01392">
    <property type="entry name" value="HTH_LacI"/>
    <property type="match status" value="1"/>
</dbReference>
<reference evidence="5 6" key="1">
    <citation type="submission" date="2016-10" db="EMBL/GenBank/DDBJ databases">
        <authorList>
            <person name="de Groot N.N."/>
        </authorList>
    </citation>
    <scope>NUCLEOTIDE SEQUENCE [LARGE SCALE GENOMIC DNA]</scope>
    <source>
        <strain evidence="5 6">DSM 21001</strain>
    </source>
</reference>
<dbReference type="AlphaFoldDB" id="A0A1I6MT83"/>
<dbReference type="GO" id="GO:0000976">
    <property type="term" value="F:transcription cis-regulatory region binding"/>
    <property type="evidence" value="ECO:0007669"/>
    <property type="project" value="TreeGrafter"/>
</dbReference>
<evidence type="ECO:0000256" key="2">
    <source>
        <dbReference type="ARBA" id="ARBA00023125"/>
    </source>
</evidence>
<feature type="domain" description="HTH lacI-type" evidence="4">
    <location>
        <begin position="12"/>
        <end position="64"/>
    </location>
</feature>
<dbReference type="SUPFAM" id="SSF47413">
    <property type="entry name" value="lambda repressor-like DNA-binding domains"/>
    <property type="match status" value="1"/>
</dbReference>
<dbReference type="EMBL" id="FOZL01000001">
    <property type="protein sequence ID" value="SFS18869.1"/>
    <property type="molecule type" value="Genomic_DNA"/>
</dbReference>
<dbReference type="PANTHER" id="PTHR30146:SF109">
    <property type="entry name" value="HTH-TYPE TRANSCRIPTIONAL REGULATOR GALS"/>
    <property type="match status" value="1"/>
</dbReference>
<keyword evidence="2" id="KW-0238">DNA-binding</keyword>
<dbReference type="GO" id="GO:0003700">
    <property type="term" value="F:DNA-binding transcription factor activity"/>
    <property type="evidence" value="ECO:0007669"/>
    <property type="project" value="TreeGrafter"/>
</dbReference>
<dbReference type="InterPro" id="IPR000843">
    <property type="entry name" value="HTH_LacI"/>
</dbReference>
<dbReference type="PROSITE" id="PS50932">
    <property type="entry name" value="HTH_LACI_2"/>
    <property type="match status" value="1"/>
</dbReference>
<accession>A0A1I6MT83</accession>
<evidence type="ECO:0000313" key="6">
    <source>
        <dbReference type="Proteomes" id="UP000199024"/>
    </source>
</evidence>
<dbReference type="Gene3D" id="3.40.50.2300">
    <property type="match status" value="2"/>
</dbReference>
<sequence>MKATRAGRKGSLGLKEIAAATSVSVATVSRVLNGSSRVDPAMRKLVLEAAARLEISPQRRNKPGSLVFLLNNRSALAPFHASILVGAEAYCAAHGWDLFFFSFQYSPNVSSRELHLPKVLQRRDSVRGVILAGDTSPNFLELLEQKEISYVVLGNNILGEATELKNDVVFSDETRGGGDVSRYLISLGHQHIWFVGNTRLPWFARYYDGYRQSMEEAGLTPRFSSIDSKDDTEIGYLGTKYLLSTGEPVTAIFAGNDATACGVYKGLREQGWRIPEDISVAGCNDTVGGLLYPGLTTIREFPEQVGRHMAELLLERIANPNLEPRRLTIPTEFIRRDSCAAASAAQQKFNEALPPSAISH</sequence>
<keyword evidence="3" id="KW-0804">Transcription</keyword>
<evidence type="ECO:0000313" key="5">
    <source>
        <dbReference type="EMBL" id="SFS18869.1"/>
    </source>
</evidence>
<dbReference type="RefSeq" id="WP_089841247.1">
    <property type="nucleotide sequence ID" value="NZ_FOZL01000001.1"/>
</dbReference>
<dbReference type="Pfam" id="PF13377">
    <property type="entry name" value="Peripla_BP_3"/>
    <property type="match status" value="1"/>
</dbReference>
<evidence type="ECO:0000256" key="1">
    <source>
        <dbReference type="ARBA" id="ARBA00023015"/>
    </source>
</evidence>
<dbReference type="OrthoDB" id="9784962at2"/>
<dbReference type="STRING" id="474950.SAMN05421771_3586"/>
<dbReference type="PANTHER" id="PTHR30146">
    <property type="entry name" value="LACI-RELATED TRANSCRIPTIONAL REPRESSOR"/>
    <property type="match status" value="1"/>
</dbReference>